<dbReference type="Proteomes" id="UP000241507">
    <property type="component" value="Chromosome"/>
</dbReference>
<protein>
    <recommendedName>
        <fullName evidence="4">DUF4175 domain-containing protein</fullName>
    </recommendedName>
</protein>
<feature type="chain" id="PRO_5015340549" description="DUF4175 domain-containing protein" evidence="1">
    <location>
        <begin position="21"/>
        <end position="132"/>
    </location>
</feature>
<dbReference type="PROSITE" id="PS51257">
    <property type="entry name" value="PROKAR_LIPOPROTEIN"/>
    <property type="match status" value="1"/>
</dbReference>
<accession>A0A2R3Z7X8</accession>
<dbReference type="KEGG" id="grs:C7S20_14370"/>
<feature type="signal peptide" evidence="1">
    <location>
        <begin position="1"/>
        <end position="20"/>
    </location>
</feature>
<sequence>MKVKILVVTFAGLLIFISCNQNKTVNSILENEETRNEIFGSIIDNPEYMSDFRNYMLEHNSGSNMMMGGSMGGMNHSENMMNMQDSTAMMQSFMNRPGMMANMIEMMHTRGMMSDECMTKAMSAMNNMPEKQ</sequence>
<evidence type="ECO:0000313" key="3">
    <source>
        <dbReference type="Proteomes" id="UP000241507"/>
    </source>
</evidence>
<dbReference type="AlphaFoldDB" id="A0A2R3Z7X8"/>
<dbReference type="EMBL" id="CP028136">
    <property type="protein sequence ID" value="AVR46355.1"/>
    <property type="molecule type" value="Genomic_DNA"/>
</dbReference>
<keyword evidence="1" id="KW-0732">Signal</keyword>
<name>A0A2R3Z7X8_9FLAO</name>
<organism evidence="2 3">
    <name type="scientific">Christiangramia fulva</name>
    <dbReference type="NCBI Taxonomy" id="2126553"/>
    <lineage>
        <taxon>Bacteria</taxon>
        <taxon>Pseudomonadati</taxon>
        <taxon>Bacteroidota</taxon>
        <taxon>Flavobacteriia</taxon>
        <taxon>Flavobacteriales</taxon>
        <taxon>Flavobacteriaceae</taxon>
        <taxon>Christiangramia</taxon>
    </lineage>
</organism>
<dbReference type="RefSeq" id="WP_107013129.1">
    <property type="nucleotide sequence ID" value="NZ_CP028136.1"/>
</dbReference>
<keyword evidence="3" id="KW-1185">Reference proteome</keyword>
<dbReference type="OrthoDB" id="1444363at2"/>
<reference evidence="3" key="1">
    <citation type="submission" date="2018-03" db="EMBL/GenBank/DDBJ databases">
        <title>Gramella fulva sp. nov., isolated from a dry surface of tidal flat.</title>
        <authorList>
            <person name="Hwang S.H."/>
            <person name="Hwang W.M."/>
            <person name="Kang K."/>
            <person name="Ahn T.-Y."/>
        </authorList>
    </citation>
    <scope>NUCLEOTIDE SEQUENCE [LARGE SCALE GENOMIC DNA]</scope>
    <source>
        <strain evidence="3">SH35</strain>
    </source>
</reference>
<gene>
    <name evidence="2" type="ORF">C7S20_14370</name>
</gene>
<evidence type="ECO:0000256" key="1">
    <source>
        <dbReference type="SAM" id="SignalP"/>
    </source>
</evidence>
<proteinExistence type="predicted"/>
<evidence type="ECO:0000313" key="2">
    <source>
        <dbReference type="EMBL" id="AVR46355.1"/>
    </source>
</evidence>
<evidence type="ECO:0008006" key="4">
    <source>
        <dbReference type="Google" id="ProtNLM"/>
    </source>
</evidence>